<dbReference type="OrthoDB" id="75169at2759"/>
<gene>
    <name evidence="1" type="ORF">Bca52824_023666</name>
</gene>
<protein>
    <submittedName>
        <fullName evidence="1">Uncharacterized protein</fullName>
    </submittedName>
</protein>
<dbReference type="PIRSF" id="PIRSF016184">
    <property type="entry name" value="PhzC_PhzF"/>
    <property type="match status" value="1"/>
</dbReference>
<dbReference type="InterPro" id="IPR003719">
    <property type="entry name" value="Phenazine_PhzF-like"/>
</dbReference>
<accession>A0A8X7VIX4</accession>
<dbReference type="Pfam" id="PF02567">
    <property type="entry name" value="PhzC-PhzF"/>
    <property type="match status" value="1"/>
</dbReference>
<dbReference type="SUPFAM" id="SSF54506">
    <property type="entry name" value="Diaminopimelate epimerase-like"/>
    <property type="match status" value="1"/>
</dbReference>
<evidence type="ECO:0000313" key="1">
    <source>
        <dbReference type="EMBL" id="KAG2312109.1"/>
    </source>
</evidence>
<name>A0A8X7VIX4_BRACI</name>
<comment type="caution">
    <text evidence="1">The sequence shown here is derived from an EMBL/GenBank/DDBJ whole genome shotgun (WGS) entry which is preliminary data.</text>
</comment>
<dbReference type="EMBL" id="JAAMPC010000005">
    <property type="protein sequence ID" value="KAG2312109.1"/>
    <property type="molecule type" value="Genomic_DNA"/>
</dbReference>
<evidence type="ECO:0000313" key="2">
    <source>
        <dbReference type="Proteomes" id="UP000886595"/>
    </source>
</evidence>
<keyword evidence="2" id="KW-1185">Reference proteome</keyword>
<dbReference type="Proteomes" id="UP000886595">
    <property type="component" value="Unassembled WGS sequence"/>
</dbReference>
<dbReference type="Gene3D" id="3.10.310.10">
    <property type="entry name" value="Diaminopimelate Epimerase, Chain A, domain 1"/>
    <property type="match status" value="2"/>
</dbReference>
<organism evidence="1 2">
    <name type="scientific">Brassica carinata</name>
    <name type="common">Ethiopian mustard</name>
    <name type="synonym">Abyssinian cabbage</name>
    <dbReference type="NCBI Taxonomy" id="52824"/>
    <lineage>
        <taxon>Eukaryota</taxon>
        <taxon>Viridiplantae</taxon>
        <taxon>Streptophyta</taxon>
        <taxon>Embryophyta</taxon>
        <taxon>Tracheophyta</taxon>
        <taxon>Spermatophyta</taxon>
        <taxon>Magnoliopsida</taxon>
        <taxon>eudicotyledons</taxon>
        <taxon>Gunneridae</taxon>
        <taxon>Pentapetalae</taxon>
        <taxon>rosids</taxon>
        <taxon>malvids</taxon>
        <taxon>Brassicales</taxon>
        <taxon>Brassicaceae</taxon>
        <taxon>Brassiceae</taxon>
        <taxon>Brassica</taxon>
    </lineage>
</organism>
<proteinExistence type="predicted"/>
<sequence length="311" mass="34061">MIMKKPLNFYMVDAFTDSAFKGNPAVVCILDGKKDRDDSWLQSLAAEFNIPLTCFVIPITGSHSPHDFLLRWFTPTTEVDLCAHATLASAHTLFSNGLVGSDTVEFLTRSGTLTAKKVSGNFKFYGYEEKGPFLIELDFPVIPTCDYNSNDKLMFSKAFNGATVVDIRGTTADKIISKSFNGASKASSTDKIIVVLPTWESVTELQPRMDDILKCPGNIIIVTAAAPPQGSVYDFCSRIFAPKLGVDEDAVCGSAHCALAHYWNLKMNKTDFVAYAASRRSGTVKVHYDKEKQRVLLTGKAVTVMKGSVLV</sequence>
<dbReference type="GO" id="GO:0005737">
    <property type="term" value="C:cytoplasm"/>
    <property type="evidence" value="ECO:0007669"/>
    <property type="project" value="TreeGrafter"/>
</dbReference>
<dbReference type="PANTHER" id="PTHR13774">
    <property type="entry name" value="PHENAZINE BIOSYNTHESIS PROTEIN"/>
    <property type="match status" value="1"/>
</dbReference>
<dbReference type="PANTHER" id="PTHR13774:SF41">
    <property type="entry name" value="(RAPE) HYPOTHETICAL PROTEIN"/>
    <property type="match status" value="1"/>
</dbReference>
<reference evidence="1 2" key="1">
    <citation type="submission" date="2020-02" db="EMBL/GenBank/DDBJ databases">
        <authorList>
            <person name="Ma Q."/>
            <person name="Huang Y."/>
            <person name="Song X."/>
            <person name="Pei D."/>
        </authorList>
    </citation>
    <scope>NUCLEOTIDE SEQUENCE [LARGE SCALE GENOMIC DNA]</scope>
    <source>
        <strain evidence="1">Sxm20200214</strain>
        <tissue evidence="1">Leaf</tissue>
    </source>
</reference>
<dbReference type="GO" id="GO:0016853">
    <property type="term" value="F:isomerase activity"/>
    <property type="evidence" value="ECO:0007669"/>
    <property type="project" value="TreeGrafter"/>
</dbReference>
<dbReference type="AlphaFoldDB" id="A0A8X7VIX4"/>